<feature type="compositionally biased region" description="Basic and acidic residues" evidence="8">
    <location>
        <begin position="14"/>
        <end position="26"/>
    </location>
</feature>
<keyword evidence="6" id="KW-0406">Ion transport</keyword>
<dbReference type="Pfam" id="PF06609">
    <property type="entry name" value="TRI12"/>
    <property type="match status" value="1"/>
</dbReference>
<evidence type="ECO:0000256" key="1">
    <source>
        <dbReference type="ARBA" id="ARBA00004141"/>
    </source>
</evidence>
<accession>A0A074Z9Q2</accession>
<dbReference type="InParanoid" id="A0A074Z9Q2"/>
<sequence>MPGLRRLSNTGETLPRHSREKMARSPIDDVFSDTESESDVASQISAQAGVKRLEATAALWSKWSLIFAYGGLYMMAYATSLEGQVTTNLTVFATSSFKAHALISTVSVIQGVVLSIVKPPMAKVADVWGRFEAFTFSVFLFTLGYIQQAAANNVKTYAAAQIFYSAGATGLQILQQIFIADTSDLLNRAIVSTIPDIPYLLNVWIGPPIANSILKNLSWRWGYGIWAIILPVAYLPLALALSLNQRKAAKMGILPPSPFVGKDWIYTLKSLWFEMDVFGLLLLLVGVALLLIPLTLGASAPGDWSNGSIIAMLVCGLVCLCIFPLWERNPRLAPRAFFPPHLFRSTTVIAGVLIAFFYFMVYYLSVQPYFYSYLLVVQGKSVSAAGHITQTFTFTATVTSILTSIVIKYTKHYKYFVTAGACIYLVGVIMMLRYRTEGVSDAFLIGCQVCVGIGGGMLHVPAQLGVQASVGHGEVGAVTAAFLTILEIGGAVGSAISGAIWSANVPIKLAQYLPEETRDQAKEIFGSVKVASTAYAMGTPTRIAINRAYQETMTKILTVAVLVCIPLIPLSLMMKNYKLDELDQQVKGTVIGNTSEASDPSEREPFAASSSGHRRYDSDEDIDYDYDRTIRTVASNNGLRTWKSNASMHLNDD</sequence>
<evidence type="ECO:0000256" key="8">
    <source>
        <dbReference type="SAM" id="MobiDB-lite"/>
    </source>
</evidence>
<evidence type="ECO:0000256" key="9">
    <source>
        <dbReference type="SAM" id="Phobius"/>
    </source>
</evidence>
<dbReference type="InterPro" id="IPR036259">
    <property type="entry name" value="MFS_trans_sf"/>
</dbReference>
<keyword evidence="3" id="KW-0813">Transport</keyword>
<keyword evidence="4 9" id="KW-0812">Transmembrane</keyword>
<dbReference type="GO" id="GO:0005886">
    <property type="term" value="C:plasma membrane"/>
    <property type="evidence" value="ECO:0007669"/>
    <property type="project" value="TreeGrafter"/>
</dbReference>
<feature type="transmembrane region" description="Helical" evidence="9">
    <location>
        <begin position="129"/>
        <end position="146"/>
    </location>
</feature>
<evidence type="ECO:0000256" key="7">
    <source>
        <dbReference type="ARBA" id="ARBA00023136"/>
    </source>
</evidence>
<dbReference type="InterPro" id="IPR010573">
    <property type="entry name" value="MFS_Str1/Tri12-like"/>
</dbReference>
<feature type="region of interest" description="Disordered" evidence="8">
    <location>
        <begin position="1"/>
        <end position="26"/>
    </location>
</feature>
<feature type="region of interest" description="Disordered" evidence="8">
    <location>
        <begin position="592"/>
        <end position="619"/>
    </location>
</feature>
<dbReference type="Proteomes" id="UP000030641">
    <property type="component" value="Unassembled WGS sequence"/>
</dbReference>
<dbReference type="GeneID" id="25368723"/>
<feature type="transmembrane region" description="Helical" evidence="9">
    <location>
        <begin position="415"/>
        <end position="434"/>
    </location>
</feature>
<evidence type="ECO:0000313" key="11">
    <source>
        <dbReference type="Proteomes" id="UP000030641"/>
    </source>
</evidence>
<dbReference type="OMA" id="PWKGKGL"/>
<feature type="transmembrane region" description="Helical" evidence="9">
    <location>
        <begin position="277"/>
        <end position="296"/>
    </location>
</feature>
<feature type="transmembrane region" description="Helical" evidence="9">
    <location>
        <begin position="384"/>
        <end position="403"/>
    </location>
</feature>
<dbReference type="EMBL" id="KL584759">
    <property type="protein sequence ID" value="KEQ95521.1"/>
    <property type="molecule type" value="Genomic_DNA"/>
</dbReference>
<name>A0A074Z9Q2_AURSE</name>
<keyword evidence="11" id="KW-1185">Reference proteome</keyword>
<evidence type="ECO:0000256" key="5">
    <source>
        <dbReference type="ARBA" id="ARBA00022989"/>
    </source>
</evidence>
<evidence type="ECO:0000256" key="2">
    <source>
        <dbReference type="ARBA" id="ARBA00008335"/>
    </source>
</evidence>
<dbReference type="AlphaFoldDB" id="A0A074Z9Q2"/>
<evidence type="ECO:0000313" key="10">
    <source>
        <dbReference type="EMBL" id="KEQ95521.1"/>
    </source>
</evidence>
<dbReference type="PANTHER" id="PTHR23501">
    <property type="entry name" value="MAJOR FACILITATOR SUPERFAMILY"/>
    <property type="match status" value="1"/>
</dbReference>
<dbReference type="OrthoDB" id="2241241at2759"/>
<evidence type="ECO:0000256" key="6">
    <source>
        <dbReference type="ARBA" id="ARBA00023065"/>
    </source>
</evidence>
<feature type="transmembrane region" description="Helical" evidence="9">
    <location>
        <begin position="59"/>
        <end position="79"/>
    </location>
</feature>
<evidence type="ECO:0008006" key="12">
    <source>
        <dbReference type="Google" id="ProtNLM"/>
    </source>
</evidence>
<organism evidence="10 11">
    <name type="scientific">Aureobasidium subglaciale (strain EXF-2481)</name>
    <name type="common">Aureobasidium pullulans var. subglaciale</name>
    <dbReference type="NCBI Taxonomy" id="1043005"/>
    <lineage>
        <taxon>Eukaryota</taxon>
        <taxon>Fungi</taxon>
        <taxon>Dikarya</taxon>
        <taxon>Ascomycota</taxon>
        <taxon>Pezizomycotina</taxon>
        <taxon>Dothideomycetes</taxon>
        <taxon>Dothideomycetidae</taxon>
        <taxon>Dothideales</taxon>
        <taxon>Saccotheciaceae</taxon>
        <taxon>Aureobasidium</taxon>
    </lineage>
</organism>
<comment type="subcellular location">
    <subcellularLocation>
        <location evidence="1">Membrane</location>
        <topology evidence="1">Multi-pass membrane protein</topology>
    </subcellularLocation>
</comment>
<comment type="similarity">
    <text evidence="2">Belongs to the major facilitator superfamily.</text>
</comment>
<dbReference type="PANTHER" id="PTHR23501:SF87">
    <property type="entry name" value="SIDEROPHORE IRON TRANSPORTER 2"/>
    <property type="match status" value="1"/>
</dbReference>
<keyword evidence="7 9" id="KW-0472">Membrane</keyword>
<evidence type="ECO:0000256" key="3">
    <source>
        <dbReference type="ARBA" id="ARBA00022448"/>
    </source>
</evidence>
<feature type="transmembrane region" description="Helical" evidence="9">
    <location>
        <begin position="347"/>
        <end position="364"/>
    </location>
</feature>
<reference evidence="10 11" key="1">
    <citation type="journal article" date="2014" name="BMC Genomics">
        <title>Genome sequencing of four Aureobasidium pullulans varieties: biotechnological potential, stress tolerance, and description of new species.</title>
        <authorList>
            <person name="Gostin Ar C."/>
            <person name="Ohm R.A."/>
            <person name="Kogej T."/>
            <person name="Sonjak S."/>
            <person name="Turk M."/>
            <person name="Zajc J."/>
            <person name="Zalar P."/>
            <person name="Grube M."/>
            <person name="Sun H."/>
            <person name="Han J."/>
            <person name="Sharma A."/>
            <person name="Chiniquy J."/>
            <person name="Ngan C.Y."/>
            <person name="Lipzen A."/>
            <person name="Barry K."/>
            <person name="Grigoriev I.V."/>
            <person name="Gunde-Cimerman N."/>
        </authorList>
    </citation>
    <scope>NUCLEOTIDE SEQUENCE [LARGE SCALE GENOMIC DNA]</scope>
    <source>
        <strain evidence="10 11">EXF-2481</strain>
    </source>
</reference>
<dbReference type="Gene3D" id="1.20.1250.20">
    <property type="entry name" value="MFS general substrate transporter like domains"/>
    <property type="match status" value="2"/>
</dbReference>
<dbReference type="GO" id="GO:0015343">
    <property type="term" value="F:siderophore-iron transmembrane transporter activity"/>
    <property type="evidence" value="ECO:0007669"/>
    <property type="project" value="TreeGrafter"/>
</dbReference>
<evidence type="ECO:0000256" key="4">
    <source>
        <dbReference type="ARBA" id="ARBA00022692"/>
    </source>
</evidence>
<feature type="transmembrane region" description="Helical" evidence="9">
    <location>
        <begin position="223"/>
        <end position="243"/>
    </location>
</feature>
<keyword evidence="5 9" id="KW-1133">Transmembrane helix</keyword>
<gene>
    <name evidence="10" type="ORF">AUEXF2481DRAFT_5120</name>
</gene>
<dbReference type="RefSeq" id="XP_013343764.1">
    <property type="nucleotide sequence ID" value="XM_013488310.1"/>
</dbReference>
<proteinExistence type="inferred from homology"/>
<feature type="transmembrane region" description="Helical" evidence="9">
    <location>
        <begin position="556"/>
        <end position="574"/>
    </location>
</feature>
<dbReference type="FunFam" id="1.20.1250.20:FF:000197">
    <property type="entry name" value="Siderophore iron transporter 1"/>
    <property type="match status" value="1"/>
</dbReference>
<feature type="transmembrane region" description="Helical" evidence="9">
    <location>
        <begin position="308"/>
        <end position="326"/>
    </location>
</feature>
<dbReference type="HOGENOM" id="CLU_012970_2_0_1"/>
<dbReference type="SUPFAM" id="SSF103473">
    <property type="entry name" value="MFS general substrate transporter"/>
    <property type="match status" value="1"/>
</dbReference>
<protein>
    <recommendedName>
        <fullName evidence="12">Major facilitator superfamily (MFS) profile domain-containing protein</fullName>
    </recommendedName>
</protein>